<evidence type="ECO:0000259" key="2">
    <source>
        <dbReference type="Pfam" id="PF04366"/>
    </source>
</evidence>
<name>A0A9J7BP60_9BACT</name>
<dbReference type="CDD" id="cd11524">
    <property type="entry name" value="SYLF"/>
    <property type="match status" value="1"/>
</dbReference>
<dbReference type="AlphaFoldDB" id="A0A9J7BP60"/>
<reference evidence="3" key="1">
    <citation type="submission" date="2021-04" db="EMBL/GenBank/DDBJ databases">
        <title>Phylogenetic analysis of Acidobacteriaceae.</title>
        <authorList>
            <person name="Qiu L."/>
            <person name="Zhang Q."/>
        </authorList>
    </citation>
    <scope>NUCLEOTIDE SEQUENCE</scope>
    <source>
        <strain evidence="3">DSM 25168</strain>
    </source>
</reference>
<dbReference type="PANTHER" id="PTHR15629:SF2">
    <property type="entry name" value="SH3 DOMAIN-CONTAINING YSC84-LIKE PROTEIN 1"/>
    <property type="match status" value="1"/>
</dbReference>
<keyword evidence="1" id="KW-0732">Signal</keyword>
<dbReference type="RefSeq" id="WP_260791898.1">
    <property type="nucleotide sequence ID" value="NZ_CP093313.1"/>
</dbReference>
<evidence type="ECO:0000256" key="1">
    <source>
        <dbReference type="SAM" id="SignalP"/>
    </source>
</evidence>
<feature type="signal peptide" evidence="1">
    <location>
        <begin position="1"/>
        <end position="19"/>
    </location>
</feature>
<feature type="chain" id="PRO_5039915965" evidence="1">
    <location>
        <begin position="20"/>
        <end position="248"/>
    </location>
</feature>
<proteinExistence type="predicted"/>
<organism evidence="3 4">
    <name type="scientific">Occallatibacter riparius</name>
    <dbReference type="NCBI Taxonomy" id="1002689"/>
    <lineage>
        <taxon>Bacteria</taxon>
        <taxon>Pseudomonadati</taxon>
        <taxon>Acidobacteriota</taxon>
        <taxon>Terriglobia</taxon>
        <taxon>Terriglobales</taxon>
        <taxon>Acidobacteriaceae</taxon>
        <taxon>Occallatibacter</taxon>
    </lineage>
</organism>
<dbReference type="Proteomes" id="UP001059380">
    <property type="component" value="Chromosome"/>
</dbReference>
<dbReference type="InterPro" id="IPR007461">
    <property type="entry name" value="Ysc84_actin-binding"/>
</dbReference>
<sequence>MKRAVVVLALLGFAFQCLAESDREKDINRLDKAARSLHELMSAPDQRIPDHVLKHARCLAVVPHLVKGGFVFGGEEGKGVATCRTATGWSAPTFFEMGGGSWGTQFGVESVDLVMVVRGREGMQKLLSSKFELGRDASAAVGPVGRHSSENVDLKMNALILTYSHAKGAFLGMTFDGAVVRPDNSAQRAMYGARGTTSRALLGEIPPPASARPFLIAVRGAEGRAVAHRSGRHARTHTRALHETASAH</sequence>
<dbReference type="InterPro" id="IPR051702">
    <property type="entry name" value="SH3_domain_YSC84-like"/>
</dbReference>
<dbReference type="PANTHER" id="PTHR15629">
    <property type="entry name" value="SH3YL1 PROTEIN"/>
    <property type="match status" value="1"/>
</dbReference>
<protein>
    <submittedName>
        <fullName evidence="3">Lipid-binding SYLF domain-containing protein</fullName>
    </submittedName>
</protein>
<evidence type="ECO:0000313" key="4">
    <source>
        <dbReference type="Proteomes" id="UP001059380"/>
    </source>
</evidence>
<dbReference type="EMBL" id="CP093313">
    <property type="protein sequence ID" value="UWZ82710.1"/>
    <property type="molecule type" value="Genomic_DNA"/>
</dbReference>
<dbReference type="GO" id="GO:0035091">
    <property type="term" value="F:phosphatidylinositol binding"/>
    <property type="evidence" value="ECO:0007669"/>
    <property type="project" value="TreeGrafter"/>
</dbReference>
<dbReference type="KEGG" id="orp:MOP44_19325"/>
<gene>
    <name evidence="3" type="ORF">MOP44_19325</name>
</gene>
<dbReference type="Pfam" id="PF04366">
    <property type="entry name" value="Ysc84"/>
    <property type="match status" value="1"/>
</dbReference>
<feature type="domain" description="Ysc84 actin-binding" evidence="2">
    <location>
        <begin position="99"/>
        <end position="218"/>
    </location>
</feature>
<accession>A0A9J7BP60</accession>
<evidence type="ECO:0000313" key="3">
    <source>
        <dbReference type="EMBL" id="UWZ82710.1"/>
    </source>
</evidence>
<keyword evidence="4" id="KW-1185">Reference proteome</keyword>